<dbReference type="Proteomes" id="UP001367508">
    <property type="component" value="Unassembled WGS sequence"/>
</dbReference>
<evidence type="ECO:0000313" key="1">
    <source>
        <dbReference type="EMBL" id="KAK7327684.1"/>
    </source>
</evidence>
<keyword evidence="2" id="KW-1185">Reference proteome</keyword>
<protein>
    <submittedName>
        <fullName evidence="1">Uncharacterized protein</fullName>
    </submittedName>
</protein>
<accession>A0AAN9L4U5</accession>
<dbReference type="AlphaFoldDB" id="A0AAN9L4U5"/>
<dbReference type="EMBL" id="JAYMYQ010000005">
    <property type="protein sequence ID" value="KAK7327684.1"/>
    <property type="molecule type" value="Genomic_DNA"/>
</dbReference>
<comment type="caution">
    <text evidence="1">The sequence shown here is derived from an EMBL/GenBank/DDBJ whole genome shotgun (WGS) entry which is preliminary data.</text>
</comment>
<organism evidence="1 2">
    <name type="scientific">Canavalia gladiata</name>
    <name type="common">Sword bean</name>
    <name type="synonym">Dolichos gladiatus</name>
    <dbReference type="NCBI Taxonomy" id="3824"/>
    <lineage>
        <taxon>Eukaryota</taxon>
        <taxon>Viridiplantae</taxon>
        <taxon>Streptophyta</taxon>
        <taxon>Embryophyta</taxon>
        <taxon>Tracheophyta</taxon>
        <taxon>Spermatophyta</taxon>
        <taxon>Magnoliopsida</taxon>
        <taxon>eudicotyledons</taxon>
        <taxon>Gunneridae</taxon>
        <taxon>Pentapetalae</taxon>
        <taxon>rosids</taxon>
        <taxon>fabids</taxon>
        <taxon>Fabales</taxon>
        <taxon>Fabaceae</taxon>
        <taxon>Papilionoideae</taxon>
        <taxon>50 kb inversion clade</taxon>
        <taxon>NPAAA clade</taxon>
        <taxon>indigoferoid/millettioid clade</taxon>
        <taxon>Phaseoleae</taxon>
        <taxon>Canavalia</taxon>
    </lineage>
</organism>
<gene>
    <name evidence="1" type="ORF">VNO77_21771</name>
</gene>
<evidence type="ECO:0000313" key="2">
    <source>
        <dbReference type="Proteomes" id="UP001367508"/>
    </source>
</evidence>
<reference evidence="1 2" key="1">
    <citation type="submission" date="2024-01" db="EMBL/GenBank/DDBJ databases">
        <title>The genomes of 5 underutilized Papilionoideae crops provide insights into root nodulation and disease resistanc.</title>
        <authorList>
            <person name="Jiang F."/>
        </authorList>
    </citation>
    <scope>NUCLEOTIDE SEQUENCE [LARGE SCALE GENOMIC DNA]</scope>
    <source>
        <strain evidence="1">LVBAO_FW01</strain>
        <tissue evidence="1">Leaves</tissue>
    </source>
</reference>
<proteinExistence type="predicted"/>
<sequence length="168" mass="18754">MTYWRVFGRLPSLAYGILSHTRARRALDYGILVRTEANNVQGYLHLPTTRLLGGTPDSLCLTHSLAWARESCDGQRDLNPFVFAVATMPSPCDSSQVSITLKPRFGFGLSPSADQHPTGYSLTWLLTPIQVLYDGTDMRSRSESLDWHILTNVKVLSCIVMGNHEDRS</sequence>
<name>A0AAN9L4U5_CANGL</name>